<accession>A0A7G1GBP4</accession>
<dbReference type="AlphaFoldDB" id="A0A7G1GBP4"/>
<reference evidence="1 2" key="1">
    <citation type="submission" date="2018-06" db="EMBL/GenBank/DDBJ databases">
        <title>Genome sequencing of Oceanotoga sp. sy52.</title>
        <authorList>
            <person name="Mori K."/>
        </authorList>
    </citation>
    <scope>NUCLEOTIDE SEQUENCE [LARGE SCALE GENOMIC DNA]</scope>
    <source>
        <strain evidence="2">sy52</strain>
    </source>
</reference>
<keyword evidence="2" id="KW-1185">Reference proteome</keyword>
<dbReference type="EMBL" id="AP018712">
    <property type="protein sequence ID" value="BBE31862.1"/>
    <property type="molecule type" value="Genomic_DNA"/>
</dbReference>
<evidence type="ECO:0008006" key="3">
    <source>
        <dbReference type="Google" id="ProtNLM"/>
    </source>
</evidence>
<dbReference type="RefSeq" id="WP_190614681.1">
    <property type="nucleotide sequence ID" value="NZ_AP018712.1"/>
</dbReference>
<protein>
    <recommendedName>
        <fullName evidence="3">DUF370 domain-containing protein</fullName>
    </recommendedName>
</protein>
<organism evidence="1 2">
    <name type="scientific">Tepiditoga spiralis</name>
    <dbReference type="NCBI Taxonomy" id="2108365"/>
    <lineage>
        <taxon>Bacteria</taxon>
        <taxon>Thermotogati</taxon>
        <taxon>Thermotogota</taxon>
        <taxon>Thermotogae</taxon>
        <taxon>Petrotogales</taxon>
        <taxon>Petrotogaceae</taxon>
        <taxon>Tepiditoga</taxon>
    </lineage>
</organism>
<dbReference type="KEGG" id="ocy:OSSY52_20030"/>
<evidence type="ECO:0000313" key="2">
    <source>
        <dbReference type="Proteomes" id="UP000516361"/>
    </source>
</evidence>
<gene>
    <name evidence="1" type="ORF">OSSY52_20030</name>
</gene>
<evidence type="ECO:0000313" key="1">
    <source>
        <dbReference type="EMBL" id="BBE31862.1"/>
    </source>
</evidence>
<dbReference type="InterPro" id="IPR007169">
    <property type="entry name" value="RemA-like"/>
</dbReference>
<name>A0A7G1GBP4_9BACT</name>
<dbReference type="Pfam" id="PF04025">
    <property type="entry name" value="RemA-like"/>
    <property type="match status" value="1"/>
</dbReference>
<proteinExistence type="predicted"/>
<dbReference type="Proteomes" id="UP000516361">
    <property type="component" value="Chromosome"/>
</dbReference>
<sequence>MFIPITKDSYLVAERIHSVIPEEFLQFRKIKKIFQENDVLAQLEKKPIKGGIKLIDITYGKSVETVIFMDSGHMVLTSVNANKIIDKVKKGRRNEL</sequence>
<dbReference type="InParanoid" id="A0A7G1GBP4"/>